<organism evidence="2 3">
    <name type="scientific">Staphylococcus aureus</name>
    <dbReference type="NCBI Taxonomy" id="1280"/>
    <lineage>
        <taxon>Bacteria</taxon>
        <taxon>Bacillati</taxon>
        <taxon>Bacillota</taxon>
        <taxon>Bacilli</taxon>
        <taxon>Bacillales</taxon>
        <taxon>Staphylococcaceae</taxon>
        <taxon>Staphylococcus</taxon>
    </lineage>
</organism>
<feature type="transmembrane region" description="Helical" evidence="1">
    <location>
        <begin position="61"/>
        <end position="93"/>
    </location>
</feature>
<gene>
    <name evidence="2" type="ORF">NCTC10702_02304</name>
</gene>
<feature type="transmembrane region" description="Helical" evidence="1">
    <location>
        <begin position="20"/>
        <end position="41"/>
    </location>
</feature>
<sequence>MVYMGIPLHEGHLFGILNKIINLFVCIALLVAIGMGFVSWIKRTKNTAVKVTHRVKKPASISLIICLIVLGLLMPLFGLSLILVFIIELILYIKDRRAKQ</sequence>
<evidence type="ECO:0000313" key="2">
    <source>
        <dbReference type="EMBL" id="SUL35484.1"/>
    </source>
</evidence>
<reference evidence="2 3" key="1">
    <citation type="submission" date="2018-06" db="EMBL/GenBank/DDBJ databases">
        <authorList>
            <consortium name="Pathogen Informatics"/>
            <person name="Doyle S."/>
        </authorList>
    </citation>
    <scope>NUCLEOTIDE SEQUENCE [LARGE SCALE GENOMIC DNA]</scope>
    <source>
        <strain evidence="2 3">NCTC10702</strain>
    </source>
</reference>
<keyword evidence="1" id="KW-0472">Membrane</keyword>
<proteinExistence type="predicted"/>
<dbReference type="EMBL" id="UHBY01000003">
    <property type="protein sequence ID" value="SUL35484.1"/>
    <property type="molecule type" value="Genomic_DNA"/>
</dbReference>
<dbReference type="PANTHER" id="PTHR34219:SF1">
    <property type="entry name" value="PEPSY DOMAIN-CONTAINING PROTEIN"/>
    <property type="match status" value="1"/>
</dbReference>
<dbReference type="PANTHER" id="PTHR34219">
    <property type="entry name" value="IRON-REGULATED INNER MEMBRANE PROTEIN-RELATED"/>
    <property type="match status" value="1"/>
</dbReference>
<dbReference type="AlphaFoldDB" id="A0A380EHU1"/>
<accession>A0A380EHU1</accession>
<dbReference type="InterPro" id="IPR005625">
    <property type="entry name" value="PepSY-ass_TM"/>
</dbReference>
<evidence type="ECO:0000313" key="3">
    <source>
        <dbReference type="Proteomes" id="UP000254116"/>
    </source>
</evidence>
<evidence type="ECO:0000256" key="1">
    <source>
        <dbReference type="SAM" id="Phobius"/>
    </source>
</evidence>
<dbReference type="Pfam" id="PF03929">
    <property type="entry name" value="PepSY_TM"/>
    <property type="match status" value="1"/>
</dbReference>
<protein>
    <submittedName>
        <fullName evidence="2">PepSY-associated TM helix family protein</fullName>
    </submittedName>
</protein>
<dbReference type="Proteomes" id="UP000254116">
    <property type="component" value="Unassembled WGS sequence"/>
</dbReference>
<keyword evidence="1" id="KW-1133">Transmembrane helix</keyword>
<keyword evidence="1" id="KW-0812">Transmembrane</keyword>
<name>A0A380EHU1_STAAU</name>